<dbReference type="Gene3D" id="3.30.420.10">
    <property type="entry name" value="Ribonuclease H-like superfamily/Ribonuclease H"/>
    <property type="match status" value="1"/>
</dbReference>
<reference evidence="3 4" key="1">
    <citation type="journal article" date="2019" name="Sci. Rep.">
        <title>Orb-weaving spider Araneus ventricosus genome elucidates the spidroin gene catalogue.</title>
        <authorList>
            <person name="Kono N."/>
            <person name="Nakamura H."/>
            <person name="Ohtoshi R."/>
            <person name="Moran D.A.P."/>
            <person name="Shinohara A."/>
            <person name="Yoshida Y."/>
            <person name="Fujiwara M."/>
            <person name="Mori M."/>
            <person name="Tomita M."/>
            <person name="Arakawa K."/>
        </authorList>
    </citation>
    <scope>NUCLEOTIDE SEQUENCE [LARGE SCALE GENOMIC DNA]</scope>
</reference>
<accession>A0A4Y2ATU9</accession>
<gene>
    <name evidence="3" type="ORF">AVEN_263650_1</name>
</gene>
<sequence length="232" mass="26175">MERKFLKFSKHFVHHARCSPARPFLLLLDNLDSHLSFEVLDYFKDNGVTVLSFPPHCSHKLQPLDRSVYGQLKKFINRACDSWMSNKKRPLTIYDIPSIWAIALPLATTPLNIKSGFRVTGIYRLNTEIFQDVDFRPFFVTDRPVPTESNPLPQTPTHTFGSSTSVTIGPISPIPPGIASNFDEPVAGTSGICITKSFPTPEDVRPFQKAGPRKSNNRSRKKKPTSILQIRL</sequence>
<dbReference type="EMBL" id="BGPR01000029">
    <property type="protein sequence ID" value="GBL82556.1"/>
    <property type="molecule type" value="Genomic_DNA"/>
</dbReference>
<dbReference type="InterPro" id="IPR004875">
    <property type="entry name" value="DDE_SF_endonuclease_dom"/>
</dbReference>
<proteinExistence type="predicted"/>
<feature type="region of interest" description="Disordered" evidence="1">
    <location>
        <begin position="197"/>
        <end position="232"/>
    </location>
</feature>
<keyword evidence="4" id="KW-1185">Reference proteome</keyword>
<dbReference type="OrthoDB" id="4327074at2759"/>
<dbReference type="AlphaFoldDB" id="A0A4Y2ATU9"/>
<evidence type="ECO:0000259" key="2">
    <source>
        <dbReference type="Pfam" id="PF03184"/>
    </source>
</evidence>
<dbReference type="Proteomes" id="UP000499080">
    <property type="component" value="Unassembled WGS sequence"/>
</dbReference>
<feature type="compositionally biased region" description="Basic residues" evidence="1">
    <location>
        <begin position="211"/>
        <end position="224"/>
    </location>
</feature>
<dbReference type="InterPro" id="IPR036397">
    <property type="entry name" value="RNaseH_sf"/>
</dbReference>
<evidence type="ECO:0000313" key="4">
    <source>
        <dbReference type="Proteomes" id="UP000499080"/>
    </source>
</evidence>
<name>A0A4Y2ATU9_ARAVE</name>
<dbReference type="Pfam" id="PF03184">
    <property type="entry name" value="DDE_1"/>
    <property type="match status" value="1"/>
</dbReference>
<comment type="caution">
    <text evidence="3">The sequence shown here is derived from an EMBL/GenBank/DDBJ whole genome shotgun (WGS) entry which is preliminary data.</text>
</comment>
<organism evidence="3 4">
    <name type="scientific">Araneus ventricosus</name>
    <name type="common">Orbweaver spider</name>
    <name type="synonym">Epeira ventricosa</name>
    <dbReference type="NCBI Taxonomy" id="182803"/>
    <lineage>
        <taxon>Eukaryota</taxon>
        <taxon>Metazoa</taxon>
        <taxon>Ecdysozoa</taxon>
        <taxon>Arthropoda</taxon>
        <taxon>Chelicerata</taxon>
        <taxon>Arachnida</taxon>
        <taxon>Araneae</taxon>
        <taxon>Araneomorphae</taxon>
        <taxon>Entelegynae</taxon>
        <taxon>Araneoidea</taxon>
        <taxon>Araneidae</taxon>
        <taxon>Araneus</taxon>
    </lineage>
</organism>
<dbReference type="GO" id="GO:0003676">
    <property type="term" value="F:nucleic acid binding"/>
    <property type="evidence" value="ECO:0007669"/>
    <property type="project" value="InterPro"/>
</dbReference>
<protein>
    <recommendedName>
        <fullName evidence="2">DDE-1 domain-containing protein</fullName>
    </recommendedName>
</protein>
<evidence type="ECO:0000256" key="1">
    <source>
        <dbReference type="SAM" id="MobiDB-lite"/>
    </source>
</evidence>
<evidence type="ECO:0000313" key="3">
    <source>
        <dbReference type="EMBL" id="GBL82556.1"/>
    </source>
</evidence>
<feature type="domain" description="DDE-1" evidence="2">
    <location>
        <begin position="8"/>
        <end position="90"/>
    </location>
</feature>